<reference evidence="1 2" key="1">
    <citation type="submission" date="2015-04" db="EMBL/GenBank/DDBJ databases">
        <title>Complete Genome Sequence of Brevibacterium flavum ATCC 15168.</title>
        <authorList>
            <person name="Ahn J."/>
            <person name="Park G."/>
            <person name="Jeon W."/>
            <person name="Jang Y."/>
            <person name="Jang M."/>
            <person name="Lee H."/>
            <person name="Lee H."/>
        </authorList>
    </citation>
    <scope>NUCLEOTIDE SEQUENCE [LARGE SCALE GENOMIC DNA]</scope>
    <source>
        <strain evidence="1 2">ATCC 15168</strain>
    </source>
</reference>
<dbReference type="EMBL" id="CP011309">
    <property type="protein sequence ID" value="AKF27821.1"/>
    <property type="molecule type" value="Genomic_DNA"/>
</dbReference>
<dbReference type="PATRIC" id="fig|92706.3.peg.2054"/>
<evidence type="ECO:0000313" key="1">
    <source>
        <dbReference type="EMBL" id="AKF27821.1"/>
    </source>
</evidence>
<dbReference type="Proteomes" id="UP000034037">
    <property type="component" value="Chromosome"/>
</dbReference>
<dbReference type="RefSeq" id="WP_003861878.1">
    <property type="nucleotide sequence ID" value="NZ_CP011309.1"/>
</dbReference>
<name>A0A0F6Z622_9CORY</name>
<evidence type="ECO:0000313" key="2">
    <source>
        <dbReference type="Proteomes" id="UP000034037"/>
    </source>
</evidence>
<gene>
    <name evidence="1" type="ORF">YH66_09805</name>
</gene>
<sequence>MSLDANTQKSTTAQQLDELVSLAKRLGECFDSIALDEQGKWHDRLTDVEEDQLKQINAVISRVTRQIREVIEEATQR</sequence>
<dbReference type="HOGENOM" id="CLU_196609_0_0_11"/>
<organism evidence="1 2">
    <name type="scientific">[Brevibacterium] flavum</name>
    <dbReference type="NCBI Taxonomy" id="92706"/>
    <lineage>
        <taxon>Bacteria</taxon>
        <taxon>Bacillati</taxon>
        <taxon>Actinomycetota</taxon>
        <taxon>Actinomycetes</taxon>
        <taxon>Mycobacteriales</taxon>
        <taxon>Corynebacteriaceae</taxon>
        <taxon>Corynebacterium</taxon>
    </lineage>
</organism>
<protein>
    <submittedName>
        <fullName evidence="1">Uncharacterized protein</fullName>
    </submittedName>
</protein>
<dbReference type="AlphaFoldDB" id="A0A0F6Z622"/>
<accession>A0A0F6Z622</accession>
<keyword evidence="2" id="KW-1185">Reference proteome</keyword>
<proteinExistence type="predicted"/>